<gene>
    <name evidence="1" type="ORF">QFC20_001812</name>
</gene>
<accession>A0ACC2WPU3</accession>
<dbReference type="EMBL" id="JASBWS010000011">
    <property type="protein sequence ID" value="KAJ9113785.1"/>
    <property type="molecule type" value="Genomic_DNA"/>
</dbReference>
<comment type="caution">
    <text evidence="1">The sequence shown here is derived from an EMBL/GenBank/DDBJ whole genome shotgun (WGS) entry which is preliminary data.</text>
</comment>
<name>A0ACC2WPU3_9TREE</name>
<protein>
    <submittedName>
        <fullName evidence="1">Uncharacterized protein</fullName>
    </submittedName>
</protein>
<proteinExistence type="predicted"/>
<evidence type="ECO:0000313" key="2">
    <source>
        <dbReference type="Proteomes" id="UP001230649"/>
    </source>
</evidence>
<organism evidence="1 2">
    <name type="scientific">Naganishia adeliensis</name>
    <dbReference type="NCBI Taxonomy" id="92952"/>
    <lineage>
        <taxon>Eukaryota</taxon>
        <taxon>Fungi</taxon>
        <taxon>Dikarya</taxon>
        <taxon>Basidiomycota</taxon>
        <taxon>Agaricomycotina</taxon>
        <taxon>Tremellomycetes</taxon>
        <taxon>Filobasidiales</taxon>
        <taxon>Filobasidiaceae</taxon>
        <taxon>Naganishia</taxon>
    </lineage>
</organism>
<evidence type="ECO:0000313" key="1">
    <source>
        <dbReference type="EMBL" id="KAJ9113785.1"/>
    </source>
</evidence>
<reference evidence="1" key="1">
    <citation type="submission" date="2023-04" db="EMBL/GenBank/DDBJ databases">
        <title>Draft Genome sequencing of Naganishia species isolated from polar environments using Oxford Nanopore Technology.</title>
        <authorList>
            <person name="Leo P."/>
            <person name="Venkateswaran K."/>
        </authorList>
    </citation>
    <scope>NUCLEOTIDE SEQUENCE</scope>
    <source>
        <strain evidence="1">MNA-CCFEE 5262</strain>
    </source>
</reference>
<dbReference type="Proteomes" id="UP001230649">
    <property type="component" value="Unassembled WGS sequence"/>
</dbReference>
<keyword evidence="2" id="KW-1185">Reference proteome</keyword>
<sequence length="1544" mass="167307">MASPPSRIPVPAQHSRIPVLGPALSSAHLSRSITSSSTPFRAVRAVSDATYPAASTSTGPAAYHPEEIRAFPDMWNSSNAEDQAWGKIERLRTRRVFSEGTTDLAESPTSLSDAARQEDATSYGIRPFSPGAQRNTDATAAERRERTHRAIPDTVTSISPPSRPVTERPHAMTSPQRDTRQTIMQGSKSPDFRNRSLPSESSVLLSRPTRDRRRIPFEDAVVGTTGGSSGSSADSTAQSSHQEPTTGPKLVSNVSINGWGMLALGFEDAGRKGNRSVDPLVSEPKSDLSKRTSKAETVESVSSTGADGGEPIHRVARHDADGGAIRVQSNGEVTTEQSRVPPRPRRRAFDIPRALPSSVDNVATERTEPNRAAAFAQGLALHPPDVPGVLDANPPDSSSNLRSSVGREYLATTAEKRHQPQLRLVSMPNIPSLRAPGIHQPFRRSGSGASPPIPPKSPRRQPSSFGTTSSSHDTTPTISGFLTPNSVYATPTETPGIPILDRPSETLPPPQRQASNSTVMPSEPKRKENGRSRPEGFYLASSSTVDIYQQFYKHGHGESSKTADTVAATDDVLQASVGPLQSALSISSNKAPSKRLPDPPLDDSPATSSFSPDISRLGDIREAFPASTFAQHSAIPKITPLDHLTFDPLKSPSGPSLKLKEKLAIDVNRAKMDEGRSSSATSSRPNTLHARSRSNPSSPAAAASSPGNLSASGSSRISKRSHLINEILETERAYAHDLALVRDAYLYRLRPSSQHSTVSTGPSKNGRLSPDSRHTAHTFETAGTSATSFENPVRMNSEINMAGLTESSIGANSDSGRASSLSTNSNKPSSLAEKGKSSKGFHARQSAVPRAPDILSPADVKAIFLNIEQLAAFSSQLATSFENALEDASGGKPSITENGVTDEVVMDKLGAVFQAALMRDRAHARALNACWETIQPFTHSWDLASMLIKPVQRIMKYPMLFKELLAATTPAHPDYFNLKQAAASASAVADEINEVKRRKELVENAISGANGIKASNVTSPTASVNKETRLSFKLAKRFGKNKEKDKDKEKERSSPVVGSLSHLSISPSSEAEVTMLIRRLESSRTCVQQLGEEIERFPELIRHQSFQMIAVATAWHQAYTLDATDMIDRRLQVYRNMMELILKYPYVKLNKDIKYEVLPILNTIRSITSNPLAVTNRMLSKRGDYNKVQIARRHNDLKNLDSEILQNAEDYASLHAQLLEELPLFLRGMDKLMEILLGAFSLAQKDYFNGMQAHIRRFSYTVKLSVWGDEKDTSDTSSPERPEGGSGSVPDGESIMKLWSDAWKPEHSDIRSLGLVSNTGPLYLDSHNPSQAMVGKRAEAAAANKSLRLNAGNALRAPLSRNTSFTSTFSKANRTRSPSLVAPKADNIHLQSVDSAALASRPYLGRSRTQGTLSPNGTTAANGQHALDLAWRQVSPGDEHAQSTEQKAQPLNQPYGPGSAVPYRPEGSVDPSPVYQTRQTDAPAIIPVANWSQATYLYRCVCVADFQVASHIRYATLPFLTLEKDGAIETRGCLHRPPDQRGSG</sequence>